<dbReference type="GeneID" id="81466181"/>
<reference evidence="2" key="1">
    <citation type="submission" date="2022-12" db="EMBL/GenBank/DDBJ databases">
        <authorList>
            <person name="Petersen C."/>
        </authorList>
    </citation>
    <scope>NUCLEOTIDE SEQUENCE</scope>
    <source>
        <strain evidence="2">IBT 3081</strain>
    </source>
</reference>
<accession>A0A9W9UXA8</accession>
<protein>
    <submittedName>
        <fullName evidence="2">Uncharacterized protein</fullName>
    </submittedName>
</protein>
<organism evidence="2 3">
    <name type="scientific">Penicillium concentricum</name>
    <dbReference type="NCBI Taxonomy" id="293559"/>
    <lineage>
        <taxon>Eukaryota</taxon>
        <taxon>Fungi</taxon>
        <taxon>Dikarya</taxon>
        <taxon>Ascomycota</taxon>
        <taxon>Pezizomycotina</taxon>
        <taxon>Eurotiomycetes</taxon>
        <taxon>Eurotiomycetidae</taxon>
        <taxon>Eurotiales</taxon>
        <taxon>Aspergillaceae</taxon>
        <taxon>Penicillium</taxon>
    </lineage>
</organism>
<evidence type="ECO:0000313" key="2">
    <source>
        <dbReference type="EMBL" id="KAJ5360084.1"/>
    </source>
</evidence>
<gene>
    <name evidence="2" type="ORF">N7517_009275</name>
</gene>
<dbReference type="RefSeq" id="XP_056575570.1">
    <property type="nucleotide sequence ID" value="XM_056726998.1"/>
</dbReference>
<feature type="region of interest" description="Disordered" evidence="1">
    <location>
        <begin position="1"/>
        <end position="50"/>
    </location>
</feature>
<proteinExistence type="predicted"/>
<sequence length="75" mass="8163">MFSNSSNSSSKTTSSAASTHSTVSTATTLNTRDASTKNHKWYSLGSKSSDYKNNAASIEKKRLHNEALANYLSMR</sequence>
<reference evidence="2" key="2">
    <citation type="journal article" date="2023" name="IMA Fungus">
        <title>Comparative genomic study of the Penicillium genus elucidates a diverse pangenome and 15 lateral gene transfer events.</title>
        <authorList>
            <person name="Petersen C."/>
            <person name="Sorensen T."/>
            <person name="Nielsen M.R."/>
            <person name="Sondergaard T.E."/>
            <person name="Sorensen J.L."/>
            <person name="Fitzpatrick D.A."/>
            <person name="Frisvad J.C."/>
            <person name="Nielsen K.L."/>
        </authorList>
    </citation>
    <scope>NUCLEOTIDE SEQUENCE</scope>
    <source>
        <strain evidence="2">IBT 3081</strain>
    </source>
</reference>
<dbReference type="Proteomes" id="UP001147752">
    <property type="component" value="Unassembled WGS sequence"/>
</dbReference>
<dbReference type="OrthoDB" id="4366014at2759"/>
<keyword evidence="3" id="KW-1185">Reference proteome</keyword>
<feature type="compositionally biased region" description="Low complexity" evidence="1">
    <location>
        <begin position="1"/>
        <end position="31"/>
    </location>
</feature>
<dbReference type="AlphaFoldDB" id="A0A9W9UXA8"/>
<evidence type="ECO:0000256" key="1">
    <source>
        <dbReference type="SAM" id="MobiDB-lite"/>
    </source>
</evidence>
<name>A0A9W9UXA8_9EURO</name>
<dbReference type="EMBL" id="JAPZBT010000004">
    <property type="protein sequence ID" value="KAJ5360084.1"/>
    <property type="molecule type" value="Genomic_DNA"/>
</dbReference>
<comment type="caution">
    <text evidence="2">The sequence shown here is derived from an EMBL/GenBank/DDBJ whole genome shotgun (WGS) entry which is preliminary data.</text>
</comment>
<evidence type="ECO:0000313" key="3">
    <source>
        <dbReference type="Proteomes" id="UP001147752"/>
    </source>
</evidence>